<name>A0ABS1HLY3_9BACT</name>
<dbReference type="Gene3D" id="3.40.50.150">
    <property type="entry name" value="Vaccinia Virus protein VP39"/>
    <property type="match status" value="1"/>
</dbReference>
<dbReference type="InterPro" id="IPR029063">
    <property type="entry name" value="SAM-dependent_MTases_sf"/>
</dbReference>
<sequence>MQPQANEKYQYSSEWIHKLENERHWQYYHFQQSLIQKHVEHKESILEVGIGSSFTYNYLKSKNYNIISMDIDADKKPDIVANIVSDDLPANIDTILAFEVFEHIPYDEYMLALKKAKDSGVKKLIISMPLNIKVWFDFDIRLHVFGRIAFQIATRRNKLTTNHHHWEIGYQKYRFNKIKQDITEQGFKIINDCRKFSQHFFVLSTE</sequence>
<proteinExistence type="predicted"/>
<gene>
    <name evidence="1" type="ORF">JIV24_14525</name>
</gene>
<dbReference type="SUPFAM" id="SSF53335">
    <property type="entry name" value="S-adenosyl-L-methionine-dependent methyltransferases"/>
    <property type="match status" value="1"/>
</dbReference>
<evidence type="ECO:0008006" key="3">
    <source>
        <dbReference type="Google" id="ProtNLM"/>
    </source>
</evidence>
<evidence type="ECO:0000313" key="1">
    <source>
        <dbReference type="EMBL" id="MBK3518557.1"/>
    </source>
</evidence>
<reference evidence="1 2" key="1">
    <citation type="submission" date="2021-01" db="EMBL/GenBank/DDBJ databases">
        <title>Carboxyliciviraga sp.nov., isolated from coastal sediments.</title>
        <authorList>
            <person name="Lu D."/>
            <person name="Zhang T."/>
        </authorList>
    </citation>
    <scope>NUCLEOTIDE SEQUENCE [LARGE SCALE GENOMIC DNA]</scope>
    <source>
        <strain evidence="1 2">N1Y132</strain>
    </source>
</reference>
<keyword evidence="2" id="KW-1185">Reference proteome</keyword>
<organism evidence="1 2">
    <name type="scientific">Carboxylicivirga marina</name>
    <dbReference type="NCBI Taxonomy" id="2800988"/>
    <lineage>
        <taxon>Bacteria</taxon>
        <taxon>Pseudomonadati</taxon>
        <taxon>Bacteroidota</taxon>
        <taxon>Bacteroidia</taxon>
        <taxon>Marinilabiliales</taxon>
        <taxon>Marinilabiliaceae</taxon>
        <taxon>Carboxylicivirga</taxon>
    </lineage>
</organism>
<comment type="caution">
    <text evidence="1">The sequence shown here is derived from an EMBL/GenBank/DDBJ whole genome shotgun (WGS) entry which is preliminary data.</text>
</comment>
<dbReference type="EMBL" id="JAENRR010000036">
    <property type="protein sequence ID" value="MBK3518557.1"/>
    <property type="molecule type" value="Genomic_DNA"/>
</dbReference>
<evidence type="ECO:0000313" key="2">
    <source>
        <dbReference type="Proteomes" id="UP000605676"/>
    </source>
</evidence>
<dbReference type="RefSeq" id="WP_200465784.1">
    <property type="nucleotide sequence ID" value="NZ_JAENRR010000036.1"/>
</dbReference>
<accession>A0ABS1HLY3</accession>
<dbReference type="Proteomes" id="UP000605676">
    <property type="component" value="Unassembled WGS sequence"/>
</dbReference>
<protein>
    <recommendedName>
        <fullName evidence="3">Methyltransferase type 11</fullName>
    </recommendedName>
</protein>